<proteinExistence type="predicted"/>
<evidence type="ECO:0000313" key="7">
    <source>
        <dbReference type="Proteomes" id="UP000253501"/>
    </source>
</evidence>
<dbReference type="PANTHER" id="PTHR43464">
    <property type="entry name" value="METHYLTRANSFERASE"/>
    <property type="match status" value="1"/>
</dbReference>
<dbReference type="Proteomes" id="UP000253501">
    <property type="component" value="Unassembled WGS sequence"/>
</dbReference>
<keyword evidence="2 6" id="KW-0808">Transferase</keyword>
<feature type="region of interest" description="Disordered" evidence="4">
    <location>
        <begin position="1"/>
        <end position="21"/>
    </location>
</feature>
<reference evidence="6 7" key="1">
    <citation type="submission" date="2018-04" db="EMBL/GenBank/DDBJ databases">
        <title>Cupriavidus necator CR12 genome sequencing and assembly.</title>
        <authorList>
            <person name="Ben Fekih I."/>
            <person name="Mazhar H.S."/>
            <person name="Bello S.K."/>
            <person name="Rensing C."/>
        </authorList>
    </citation>
    <scope>NUCLEOTIDE SEQUENCE [LARGE SCALE GENOMIC DNA]</scope>
    <source>
        <strain evidence="6 7">CR12</strain>
    </source>
</reference>
<dbReference type="Pfam" id="PF13649">
    <property type="entry name" value="Methyltransf_25"/>
    <property type="match status" value="1"/>
</dbReference>
<feature type="domain" description="Methyltransferase" evidence="5">
    <location>
        <begin position="57"/>
        <end position="150"/>
    </location>
</feature>
<dbReference type="GO" id="GO:0008168">
    <property type="term" value="F:methyltransferase activity"/>
    <property type="evidence" value="ECO:0007669"/>
    <property type="project" value="UniProtKB-KW"/>
</dbReference>
<accession>A0A367PJ74</accession>
<sequence>MGEQQQTSSSNGGDQDALWNGPSGQAWVAEQAVLDDMFRPLEGLLVAAVGKTSAQHVLDVGCGTGSTTIALARQLGTQGRCTGIDISEPMLAAARARAQQDGSTASFIRADAQDYAFAPASFDSIMSRLGVMFFSDPVRAFANLRQAATPDATLHCIAWRSAAENPFMTTAERAAAPLLSNLPPRQPGAPGQFALGDRQRVRAILEEGGWTGIDVQPIDIVCTLPEPALVDYLSRLGPVGLALREADASTRASVIETVRAAFEPYVHGATVRHTAACWMITARASASSQTAGERATDTQFLLKSFYNCSL</sequence>
<evidence type="ECO:0000256" key="3">
    <source>
        <dbReference type="ARBA" id="ARBA00022691"/>
    </source>
</evidence>
<evidence type="ECO:0000259" key="5">
    <source>
        <dbReference type="Pfam" id="PF13649"/>
    </source>
</evidence>
<keyword evidence="1 6" id="KW-0489">Methyltransferase</keyword>
<dbReference type="CDD" id="cd02440">
    <property type="entry name" value="AdoMet_MTases"/>
    <property type="match status" value="1"/>
</dbReference>
<dbReference type="SUPFAM" id="SSF53335">
    <property type="entry name" value="S-adenosyl-L-methionine-dependent methyltransferases"/>
    <property type="match status" value="1"/>
</dbReference>
<dbReference type="PANTHER" id="PTHR43464:SF19">
    <property type="entry name" value="UBIQUINONE BIOSYNTHESIS O-METHYLTRANSFERASE, MITOCHONDRIAL"/>
    <property type="match status" value="1"/>
</dbReference>
<evidence type="ECO:0000256" key="2">
    <source>
        <dbReference type="ARBA" id="ARBA00022679"/>
    </source>
</evidence>
<evidence type="ECO:0000256" key="1">
    <source>
        <dbReference type="ARBA" id="ARBA00022603"/>
    </source>
</evidence>
<feature type="compositionally biased region" description="Polar residues" evidence="4">
    <location>
        <begin position="1"/>
        <end position="13"/>
    </location>
</feature>
<name>A0A367PJ74_CUPNE</name>
<comment type="caution">
    <text evidence="6">The sequence shown here is derived from an EMBL/GenBank/DDBJ whole genome shotgun (WGS) entry which is preliminary data.</text>
</comment>
<evidence type="ECO:0000256" key="4">
    <source>
        <dbReference type="SAM" id="MobiDB-lite"/>
    </source>
</evidence>
<dbReference type="GO" id="GO:0032259">
    <property type="term" value="P:methylation"/>
    <property type="evidence" value="ECO:0007669"/>
    <property type="project" value="UniProtKB-KW"/>
</dbReference>
<dbReference type="InterPro" id="IPR029063">
    <property type="entry name" value="SAM-dependent_MTases_sf"/>
</dbReference>
<dbReference type="AlphaFoldDB" id="A0A367PJ74"/>
<organism evidence="6 7">
    <name type="scientific">Cupriavidus necator</name>
    <name type="common">Alcaligenes eutrophus</name>
    <name type="synonym">Ralstonia eutropha</name>
    <dbReference type="NCBI Taxonomy" id="106590"/>
    <lineage>
        <taxon>Bacteria</taxon>
        <taxon>Pseudomonadati</taxon>
        <taxon>Pseudomonadota</taxon>
        <taxon>Betaproteobacteria</taxon>
        <taxon>Burkholderiales</taxon>
        <taxon>Burkholderiaceae</taxon>
        <taxon>Cupriavidus</taxon>
    </lineage>
</organism>
<gene>
    <name evidence="6" type="ORF">DDK22_13335</name>
</gene>
<dbReference type="RefSeq" id="WP_114132337.1">
    <property type="nucleotide sequence ID" value="NZ_CP068434.1"/>
</dbReference>
<evidence type="ECO:0000313" key="6">
    <source>
        <dbReference type="EMBL" id="RCJ07949.1"/>
    </source>
</evidence>
<dbReference type="InterPro" id="IPR041698">
    <property type="entry name" value="Methyltransf_25"/>
</dbReference>
<dbReference type="EMBL" id="QDHA01000032">
    <property type="protein sequence ID" value="RCJ07949.1"/>
    <property type="molecule type" value="Genomic_DNA"/>
</dbReference>
<keyword evidence="3" id="KW-0949">S-adenosyl-L-methionine</keyword>
<dbReference type="Gene3D" id="3.40.50.150">
    <property type="entry name" value="Vaccinia Virus protein VP39"/>
    <property type="match status" value="1"/>
</dbReference>
<protein>
    <submittedName>
        <fullName evidence="6">Class I SAM-dependent methyltransferase</fullName>
    </submittedName>
</protein>